<dbReference type="PANTHER" id="PTHR16305">
    <property type="entry name" value="TESTICULAR SOLUBLE ADENYLYL CYCLASE"/>
    <property type="match status" value="1"/>
</dbReference>
<reference evidence="5 6" key="1">
    <citation type="journal article" date="2020" name="Fungal Divers.">
        <title>Resolving the Mortierellaceae phylogeny through synthesis of multi-gene phylogenetics and phylogenomics.</title>
        <authorList>
            <person name="Vandepol N."/>
            <person name="Liber J."/>
            <person name="Desiro A."/>
            <person name="Na H."/>
            <person name="Kennedy M."/>
            <person name="Barry K."/>
            <person name="Grigoriev I.V."/>
            <person name="Miller A.N."/>
            <person name="O'Donnell K."/>
            <person name="Stajich J.E."/>
            <person name="Bonito G."/>
        </authorList>
    </citation>
    <scope>NUCLEOTIDE SEQUENCE [LARGE SCALE GENOMIC DNA]</scope>
    <source>
        <strain evidence="5 6">AD045</strain>
    </source>
</reference>
<feature type="compositionally biased region" description="Polar residues" evidence="3">
    <location>
        <begin position="235"/>
        <end position="263"/>
    </location>
</feature>
<dbReference type="InterPro" id="IPR027417">
    <property type="entry name" value="P-loop_NTPase"/>
</dbReference>
<evidence type="ECO:0000313" key="5">
    <source>
        <dbReference type="EMBL" id="KAG0294488.1"/>
    </source>
</evidence>
<feature type="compositionally biased region" description="Polar residues" evidence="3">
    <location>
        <begin position="276"/>
        <end position="286"/>
    </location>
</feature>
<dbReference type="Gene3D" id="3.30.70.1230">
    <property type="entry name" value="Nucleotide cyclase"/>
    <property type="match status" value="2"/>
</dbReference>
<evidence type="ECO:0000256" key="2">
    <source>
        <dbReference type="ARBA" id="ARBA00022840"/>
    </source>
</evidence>
<comment type="caution">
    <text evidence="5">The sequence shown here is derived from an EMBL/GenBank/DDBJ whole genome shotgun (WGS) entry which is preliminary data.</text>
</comment>
<feature type="compositionally biased region" description="Low complexity" evidence="3">
    <location>
        <begin position="166"/>
        <end position="189"/>
    </location>
</feature>
<keyword evidence="1" id="KW-0547">Nucleotide-binding</keyword>
<name>A0ABQ7KAE5_9FUNG</name>
<evidence type="ECO:0000313" key="6">
    <source>
        <dbReference type="Proteomes" id="UP001194696"/>
    </source>
</evidence>
<dbReference type="CDD" id="cd07302">
    <property type="entry name" value="CHD"/>
    <property type="match status" value="1"/>
</dbReference>
<evidence type="ECO:0000256" key="3">
    <source>
        <dbReference type="SAM" id="MobiDB-lite"/>
    </source>
</evidence>
<sequence>MSNNSNSPPSINIAPYMFVRSLHDEEDRNLEMPFHYTQFGAVLMVDIVGFSRMTSTASSKGDVGAEMLSSQIGAYFDLAIRIIEYHGGDVVKFLGDALLVVFQADPVCDNHPGGNSNNLTPTDSPSSEEPAAASRRSKVTFSRKLSGPTVDDSGQTTGSGFGGNDDGSNGNFFPSNGNQSGNSNNQWNNSYNNNAVLNGNGSIGASGFLGVPINRPNSNGSNNSNNHNYSTSNNGITTRRSSVPTNNNASGMPNKFSSSNNLDITGGHRKREDSLMTPSRPGSTTSRHSRAVSFFSNAKNLFTHSTSQSDRQNITPEDLLEDSFELQLHMAMSAGPISNIIIGDIGLENGLDNLLLQTTGRLEYAICGEQMSTIDDALGMARAGELTITAAAWSFVNPTAYPWFEERKHCFILKNIQSANDDPLLRRIRNDKLLNTSVESNPHYYKYINKSAIHRLILYPDNTFPAQFRTVTILFVSLGDVKPWTREGLETCQKAIYQVHKVTSEYEGFIQQFAVDDKGATILCAFGLPYPRSHEREAVFAAKSAWVIRRRLLAEGIHGFKISLATGVIFTSMIGNEFRRDPAIVGDTIVIAVRILKFDYATESVVCDDATKEACTSDYDGLCEFEDMGEEFVKGKIHRIRVWRLVHFGAKKQIRRPDDIMVDETIGYEPEREKVAQFIKTWEKAPDKNTILVAGPRGSGKSMFYQQICHIADTNNYNVCSAASAEVEKNTQYYLCKFLLLGLFDIMRKPEIPYAGRSHYDLGITFGQSNYDSQILTPSTAASTIVNGGLDDSATETLCSANSFYSPISSVFGPSVRSSIASSSPWDLSLSPTISQYSDCTRTKRSSTYITKLQSLINVSLQKMGEGDEMMHMLHDIIAALSSDNSAPVMNDQDDGMLADFIVRMLNYASTFVKIIVMFEDVQWTDYKSLHIIQEIHERCPAVLVVIFSRPQRDYGSNTLHSLTRHPRHLEIVLEGLKRREIELALLKTFEDKNVTRINPAVIELVQEKTKGNPKFVKNMTTMLKDFCFVNIVDGELLTTGKESIQTPSYKNMEEMLVKQDRKKMILMQYDRMTARFQDFLKIASCLGQQFSLEEVAAIRPLETMLGVPEKGRSFPTMISDLDAFRFLSLATEQLMNVQFSDNVSMNTLYMFSSESTAKDIYESIPYEERVGYHLTMGQFYEAFLEPAQFSDLLPLITRHYLKTDHTEKKIKYLKAISAFDLKSNMLVDATQSLTELIQILDTVRGAANMVSQEDLADIYGMKGEALSKRMRIEEAEPALLDSLARYGVPWPKNSQQWKMALFVEKTKFVFHYHGGTTPGLVLPGKSIKAKVDSRTQVTLQRIIRVLGCLQNIYFWKTEPNAAMLSTLYTLNYSRRLGLPSGEQTVSLGRYAILNYFKGNYHTCREYMQKARLANDAGEGTEGMLPSMQGYVEYCEGYRDRAHAYLSEAINESKSFGVVSNLATYYRSVTLKCSYRMWEGSFNVHPEDFVLLRYMSAVAIQNGDSEGETLFAIPTLANLLLQDRLRDAESWVVLIERFILPKARLMNVLVMHGMLSYYYAKMGQFNKTRIYATLVSERISDQGVAAHPFPLMSCAFVIMAIFVLLDSASPSLVNNPADPLLANDTELILRPVIQCLSLDPFHAVSECFITLADSIRCFILQGPHHQREGYQRLLRGWERSKEQTQGIQFVQAYYLSKLGQYADVAEEKDEFYSDAYVLFKSMSMDPADWLTYPSPNWQPPFVPELPMPEFSIPTPS</sequence>
<dbReference type="InterPro" id="IPR001054">
    <property type="entry name" value="A/G_cyclase"/>
</dbReference>
<feature type="compositionally biased region" description="Low complexity" evidence="3">
    <location>
        <begin position="124"/>
        <end position="134"/>
    </location>
</feature>
<feature type="domain" description="Guanylate cyclase" evidence="4">
    <location>
        <begin position="41"/>
        <end position="101"/>
    </location>
</feature>
<feature type="region of interest" description="Disordered" evidence="3">
    <location>
        <begin position="214"/>
        <end position="289"/>
    </location>
</feature>
<feature type="compositionally biased region" description="Low complexity" evidence="3">
    <location>
        <begin position="214"/>
        <end position="234"/>
    </location>
</feature>
<evidence type="ECO:0000256" key="1">
    <source>
        <dbReference type="ARBA" id="ARBA00022741"/>
    </source>
</evidence>
<dbReference type="SUPFAM" id="SSF52540">
    <property type="entry name" value="P-loop containing nucleoside triphosphate hydrolases"/>
    <property type="match status" value="1"/>
</dbReference>
<evidence type="ECO:0000259" key="4">
    <source>
        <dbReference type="PROSITE" id="PS50125"/>
    </source>
</evidence>
<dbReference type="SUPFAM" id="SSF55073">
    <property type="entry name" value="Nucleotide cyclase"/>
    <property type="match status" value="2"/>
</dbReference>
<dbReference type="EMBL" id="JAAAIM010000117">
    <property type="protein sequence ID" value="KAG0294488.1"/>
    <property type="molecule type" value="Genomic_DNA"/>
</dbReference>
<gene>
    <name evidence="5" type="ORF">BGZ96_001083</name>
</gene>
<dbReference type="PROSITE" id="PS50125">
    <property type="entry name" value="GUANYLATE_CYCLASE_2"/>
    <property type="match status" value="1"/>
</dbReference>
<protein>
    <recommendedName>
        <fullName evidence="4">Guanylate cyclase domain-containing protein</fullName>
    </recommendedName>
</protein>
<feature type="compositionally biased region" description="Polar residues" evidence="3">
    <location>
        <begin position="113"/>
        <end position="123"/>
    </location>
</feature>
<dbReference type="InterPro" id="IPR029787">
    <property type="entry name" value="Nucleotide_cyclase"/>
</dbReference>
<accession>A0ABQ7KAE5</accession>
<organism evidence="5 6">
    <name type="scientific">Linnemannia gamsii</name>
    <dbReference type="NCBI Taxonomy" id="64522"/>
    <lineage>
        <taxon>Eukaryota</taxon>
        <taxon>Fungi</taxon>
        <taxon>Fungi incertae sedis</taxon>
        <taxon>Mucoromycota</taxon>
        <taxon>Mortierellomycotina</taxon>
        <taxon>Mortierellomycetes</taxon>
        <taxon>Mortierellales</taxon>
        <taxon>Mortierellaceae</taxon>
        <taxon>Linnemannia</taxon>
    </lineage>
</organism>
<keyword evidence="6" id="KW-1185">Reference proteome</keyword>
<feature type="region of interest" description="Disordered" evidence="3">
    <location>
        <begin position="111"/>
        <end position="189"/>
    </location>
</feature>
<keyword evidence="2" id="KW-0067">ATP-binding</keyword>
<dbReference type="Proteomes" id="UP001194696">
    <property type="component" value="Unassembled WGS sequence"/>
</dbReference>
<proteinExistence type="predicted"/>
<dbReference type="PANTHER" id="PTHR16305:SF28">
    <property type="entry name" value="GUANYLATE CYCLASE DOMAIN-CONTAINING PROTEIN"/>
    <property type="match status" value="1"/>
</dbReference>